<organism evidence="3 4">
    <name type="scientific">Pochonia chlamydosporia 170</name>
    <dbReference type="NCBI Taxonomy" id="1380566"/>
    <lineage>
        <taxon>Eukaryota</taxon>
        <taxon>Fungi</taxon>
        <taxon>Dikarya</taxon>
        <taxon>Ascomycota</taxon>
        <taxon>Pezizomycotina</taxon>
        <taxon>Sordariomycetes</taxon>
        <taxon>Hypocreomycetidae</taxon>
        <taxon>Hypocreales</taxon>
        <taxon>Clavicipitaceae</taxon>
        <taxon>Pochonia</taxon>
    </lineage>
</organism>
<sequence>MAMEENSPGRVSTQPHHHRDMNCKTPNLAKCNGYSASFSSPDCAGSSHPHPLLLDFINARSIRPLFSLPVCVFFFSFSLFLATWHPQLLQIHERQCRVGTADLIHCPETTVHWPSKVDWDTRSPESNIPH</sequence>
<dbReference type="KEGG" id="pchm:VFPPC_15582"/>
<name>A0A179FXS3_METCM</name>
<keyword evidence="2" id="KW-1133">Transmembrane helix</keyword>
<dbReference type="Proteomes" id="UP000078397">
    <property type="component" value="Unassembled WGS sequence"/>
</dbReference>
<feature type="region of interest" description="Disordered" evidence="1">
    <location>
        <begin position="1"/>
        <end position="21"/>
    </location>
</feature>
<keyword evidence="2" id="KW-0812">Transmembrane</keyword>
<proteinExistence type="predicted"/>
<reference evidence="3 4" key="1">
    <citation type="journal article" date="2016" name="PLoS Pathog.">
        <title>Biosynthesis of antibiotic leucinostatins in bio-control fungus Purpureocillium lilacinum and their inhibition on phytophthora revealed by genome mining.</title>
        <authorList>
            <person name="Wang G."/>
            <person name="Liu Z."/>
            <person name="Lin R."/>
            <person name="Li E."/>
            <person name="Mao Z."/>
            <person name="Ling J."/>
            <person name="Yang Y."/>
            <person name="Yin W.B."/>
            <person name="Xie B."/>
        </authorList>
    </citation>
    <scope>NUCLEOTIDE SEQUENCE [LARGE SCALE GENOMIC DNA]</scope>
    <source>
        <strain evidence="3">170</strain>
    </source>
</reference>
<evidence type="ECO:0000313" key="4">
    <source>
        <dbReference type="Proteomes" id="UP000078397"/>
    </source>
</evidence>
<accession>A0A179FXS3</accession>
<dbReference type="EMBL" id="LSBJ02000002">
    <property type="protein sequence ID" value="OAQ70465.2"/>
    <property type="molecule type" value="Genomic_DNA"/>
</dbReference>
<gene>
    <name evidence="3" type="ORF">VFPPC_15582</name>
</gene>
<evidence type="ECO:0000256" key="1">
    <source>
        <dbReference type="SAM" id="MobiDB-lite"/>
    </source>
</evidence>
<protein>
    <submittedName>
        <fullName evidence="3">Uncharacterized protein</fullName>
    </submittedName>
</protein>
<comment type="caution">
    <text evidence="3">The sequence shown here is derived from an EMBL/GenBank/DDBJ whole genome shotgun (WGS) entry which is preliminary data.</text>
</comment>
<keyword evidence="4" id="KW-1185">Reference proteome</keyword>
<feature type="transmembrane region" description="Helical" evidence="2">
    <location>
        <begin position="65"/>
        <end position="84"/>
    </location>
</feature>
<evidence type="ECO:0000256" key="2">
    <source>
        <dbReference type="SAM" id="Phobius"/>
    </source>
</evidence>
<dbReference type="RefSeq" id="XP_018147002.2">
    <property type="nucleotide sequence ID" value="XM_018293335.2"/>
</dbReference>
<dbReference type="GeneID" id="28857329"/>
<evidence type="ECO:0000313" key="3">
    <source>
        <dbReference type="EMBL" id="OAQ70465.2"/>
    </source>
</evidence>
<keyword evidence="2" id="KW-0472">Membrane</keyword>
<dbReference type="AlphaFoldDB" id="A0A179FXS3"/>